<keyword evidence="5" id="KW-0067">ATP-binding</keyword>
<evidence type="ECO:0000256" key="6">
    <source>
        <dbReference type="ARBA" id="ARBA00022857"/>
    </source>
</evidence>
<dbReference type="GO" id="GO:0019674">
    <property type="term" value="P:NAD+ metabolic process"/>
    <property type="evidence" value="ECO:0007669"/>
    <property type="project" value="InterPro"/>
</dbReference>
<accession>A0A2P6VMC0</accession>
<organism evidence="10 11">
    <name type="scientific">Micractinium conductrix</name>
    <dbReference type="NCBI Taxonomy" id="554055"/>
    <lineage>
        <taxon>Eukaryota</taxon>
        <taxon>Viridiplantae</taxon>
        <taxon>Chlorophyta</taxon>
        <taxon>core chlorophytes</taxon>
        <taxon>Trebouxiophyceae</taxon>
        <taxon>Chlorellales</taxon>
        <taxon>Chlorellaceae</taxon>
        <taxon>Chlorella clade</taxon>
        <taxon>Micractinium</taxon>
    </lineage>
</organism>
<dbReference type="PANTHER" id="PTHR20275:SF0">
    <property type="entry name" value="NAD KINASE"/>
    <property type="match status" value="1"/>
</dbReference>
<keyword evidence="7" id="KW-0520">NAD</keyword>
<dbReference type="FunFam" id="2.60.200.30:FF:000009">
    <property type="entry name" value="Poly(P)/ATP NAD kinase"/>
    <property type="match status" value="1"/>
</dbReference>
<comment type="similarity">
    <text evidence="1">Belongs to the NAD kinase family.</text>
</comment>
<keyword evidence="8" id="KW-0175">Coiled coil</keyword>
<feature type="region of interest" description="Disordered" evidence="9">
    <location>
        <begin position="113"/>
        <end position="136"/>
    </location>
</feature>
<dbReference type="Pfam" id="PF20143">
    <property type="entry name" value="NAD_kinase_C"/>
    <property type="match status" value="1"/>
</dbReference>
<dbReference type="STRING" id="554055.A0A2P6VMC0"/>
<dbReference type="AlphaFoldDB" id="A0A2P6VMC0"/>
<dbReference type="GO" id="GO:0003951">
    <property type="term" value="F:NAD+ kinase activity"/>
    <property type="evidence" value="ECO:0007669"/>
    <property type="project" value="InterPro"/>
</dbReference>
<dbReference type="HAMAP" id="MF_00361">
    <property type="entry name" value="NAD_kinase"/>
    <property type="match status" value="1"/>
</dbReference>
<dbReference type="SUPFAM" id="SSF111331">
    <property type="entry name" value="NAD kinase/diacylglycerol kinase-like"/>
    <property type="match status" value="1"/>
</dbReference>
<evidence type="ECO:0000256" key="1">
    <source>
        <dbReference type="ARBA" id="ARBA00010995"/>
    </source>
</evidence>
<evidence type="ECO:0000256" key="5">
    <source>
        <dbReference type="ARBA" id="ARBA00022840"/>
    </source>
</evidence>
<evidence type="ECO:0000313" key="10">
    <source>
        <dbReference type="EMBL" id="PSC75230.1"/>
    </source>
</evidence>
<dbReference type="Proteomes" id="UP000239649">
    <property type="component" value="Unassembled WGS sequence"/>
</dbReference>
<proteinExistence type="inferred from homology"/>
<dbReference type="InterPro" id="IPR017438">
    <property type="entry name" value="ATP-NAD_kinase_N"/>
</dbReference>
<gene>
    <name evidence="10" type="ORF">C2E20_1095</name>
</gene>
<dbReference type="Pfam" id="PF01513">
    <property type="entry name" value="NAD_kinase"/>
    <property type="match status" value="1"/>
</dbReference>
<keyword evidence="2" id="KW-0808">Transferase</keyword>
<keyword evidence="6" id="KW-0521">NADP</keyword>
<comment type="caution">
    <text evidence="10">The sequence shown here is derived from an EMBL/GenBank/DDBJ whole genome shotgun (WGS) entry which is preliminary data.</text>
</comment>
<evidence type="ECO:0000256" key="3">
    <source>
        <dbReference type="ARBA" id="ARBA00022741"/>
    </source>
</evidence>
<evidence type="ECO:0000256" key="8">
    <source>
        <dbReference type="SAM" id="Coils"/>
    </source>
</evidence>
<evidence type="ECO:0000256" key="2">
    <source>
        <dbReference type="ARBA" id="ARBA00022679"/>
    </source>
</evidence>
<dbReference type="InterPro" id="IPR016064">
    <property type="entry name" value="NAD/diacylglycerol_kinase_sf"/>
</dbReference>
<dbReference type="PANTHER" id="PTHR20275">
    <property type="entry name" value="NAD KINASE"/>
    <property type="match status" value="1"/>
</dbReference>
<dbReference type="Gene3D" id="2.60.200.30">
    <property type="entry name" value="Probable inorganic polyphosphate/atp-NAD kinase, domain 2"/>
    <property type="match status" value="1"/>
</dbReference>
<evidence type="ECO:0000256" key="7">
    <source>
        <dbReference type="ARBA" id="ARBA00023027"/>
    </source>
</evidence>
<keyword evidence="3" id="KW-0547">Nucleotide-binding</keyword>
<sequence>MVMDDTPGACPARRQQGALDDLLSGVQQAVTEAERQAAAAQVAAVHWQQQYEEERRLRQQLQQQQQQQQRSGSPRRDIPLSPSSARAAALREERTRGLHPSLSLRTAVAHASAAAHARVEPTAAAQRRHTAPALSLPKPELLLEQLSRTTSRLETLREELEAEQAAAAEGQATDGSLALSRLASLLDACSLLRDASAAAVARDAGGPDSPGSCAGSDTSPCGREASQEVALHDDGAAGVGATAAAAVSVALAQSWAAAAGARQAAVQRAAAAEGVVRPGKARFKLVAAVPRSYHRHDRVQAVQSRAALADAAGNGRNGQHSRSPEPGGSLGGGGSELGSPLARTGAMATPFQSATGLVNLGEADPGSLDESAEAQWRASGQHLKLQWLSTPSSVLVVYKPVPAVLPSCVHAIAWLLQRGLTVWAEPSCHAELAEAVAEYLLQRQGGGDAGAATGRGGGGVAAALAAAHGGIPLGSRSAAPAGGLPPPSSQGEGPAALRSGSGSDGFGAVVGSPFASYDGQDVGHSVHVVRSASSGNGHASSPAAAASAAGRWGMPPALCPLAVPVDLPRQLRTWEDPPCGCPPAVPAAVGCQLDLVITLGGDGTVLWTCGLFDKGAVPPLVPFAMGSLGFMTPFGISHMEAVLAGVTGLERGVPLMLRHRLQCRIIRGSGEASTADLPAVAACLEEFVVLNEVVIDRGMKPQLCNLQCYADQNHVTVVQGDGLIVATPTGSTAYNLAAGGAMVHPAVPCYLFTPICPHSLASRPLVLPEHVTLRVKVPLDARSSAFCSFDGRSRMELRPGDSVLISMSQWPAPMVCALDASHDWFLSMREGLSWNVRKQQAGKGR</sequence>
<feature type="region of interest" description="Disordered" evidence="9">
    <location>
        <begin position="296"/>
        <end position="342"/>
    </location>
</feature>
<dbReference type="EMBL" id="LHPF02000002">
    <property type="protein sequence ID" value="PSC75230.1"/>
    <property type="molecule type" value="Genomic_DNA"/>
</dbReference>
<feature type="region of interest" description="Disordered" evidence="9">
    <location>
        <begin position="56"/>
        <end position="101"/>
    </location>
</feature>
<feature type="region of interest" description="Disordered" evidence="9">
    <location>
        <begin position="476"/>
        <end position="502"/>
    </location>
</feature>
<reference evidence="10 11" key="1">
    <citation type="journal article" date="2018" name="Plant J.">
        <title>Genome sequences of Chlorella sorokiniana UTEX 1602 and Micractinium conductrix SAG 241.80: implications to maltose excretion by a green alga.</title>
        <authorList>
            <person name="Arriola M.B."/>
            <person name="Velmurugan N."/>
            <person name="Zhang Y."/>
            <person name="Plunkett M.H."/>
            <person name="Hondzo H."/>
            <person name="Barney B.M."/>
        </authorList>
    </citation>
    <scope>NUCLEOTIDE SEQUENCE [LARGE SCALE GENOMIC DNA]</scope>
    <source>
        <strain evidence="10 11">SAG 241.80</strain>
    </source>
</reference>
<protein>
    <submittedName>
        <fullName evidence="10">NAD(H) kinase 1</fullName>
    </submittedName>
</protein>
<dbReference type="GO" id="GO:0006741">
    <property type="term" value="P:NADP+ biosynthetic process"/>
    <property type="evidence" value="ECO:0007669"/>
    <property type="project" value="InterPro"/>
</dbReference>
<dbReference type="InterPro" id="IPR017437">
    <property type="entry name" value="ATP-NAD_kinase_PpnK-typ_C"/>
</dbReference>
<evidence type="ECO:0000256" key="4">
    <source>
        <dbReference type="ARBA" id="ARBA00022777"/>
    </source>
</evidence>
<feature type="region of interest" description="Disordered" evidence="9">
    <location>
        <begin position="201"/>
        <end position="220"/>
    </location>
</feature>
<keyword evidence="11" id="KW-1185">Reference proteome</keyword>
<evidence type="ECO:0000256" key="9">
    <source>
        <dbReference type="SAM" id="MobiDB-lite"/>
    </source>
</evidence>
<feature type="coiled-coil region" evidence="8">
    <location>
        <begin position="143"/>
        <end position="173"/>
    </location>
</feature>
<keyword evidence="4 10" id="KW-0418">Kinase</keyword>
<name>A0A2P6VMC0_9CHLO</name>
<dbReference type="Gene3D" id="3.40.50.10330">
    <property type="entry name" value="Probable inorganic polyphosphate/atp-NAD kinase, domain 1"/>
    <property type="match status" value="1"/>
</dbReference>
<dbReference type="InterPro" id="IPR002504">
    <property type="entry name" value="NADK"/>
</dbReference>
<feature type="compositionally biased region" description="Low complexity" evidence="9">
    <location>
        <begin position="59"/>
        <end position="70"/>
    </location>
</feature>
<evidence type="ECO:0000313" key="11">
    <source>
        <dbReference type="Proteomes" id="UP000239649"/>
    </source>
</evidence>
<dbReference type="OrthoDB" id="24581at2759"/>
<dbReference type="GO" id="GO:0005524">
    <property type="term" value="F:ATP binding"/>
    <property type="evidence" value="ECO:0007669"/>
    <property type="project" value="UniProtKB-KW"/>
</dbReference>
<feature type="compositionally biased region" description="Low complexity" evidence="9">
    <location>
        <begin position="79"/>
        <end position="88"/>
    </location>
</feature>